<dbReference type="Proteomes" id="UP000430692">
    <property type="component" value="Unassembled WGS sequence"/>
</dbReference>
<keyword evidence="2" id="KW-1185">Reference proteome</keyword>
<dbReference type="EMBL" id="WUUL01000001">
    <property type="protein sequence ID" value="MXQ52633.1"/>
    <property type="molecule type" value="Genomic_DNA"/>
</dbReference>
<dbReference type="AlphaFoldDB" id="A0A6I4VNM4"/>
<dbReference type="GO" id="GO:0045338">
    <property type="term" value="P:farnesyl diphosphate metabolic process"/>
    <property type="evidence" value="ECO:0007669"/>
    <property type="project" value="InterPro"/>
</dbReference>
<protein>
    <submittedName>
        <fullName evidence="1">Squalene/phytoene synthase family protein</fullName>
    </submittedName>
</protein>
<dbReference type="PANTHER" id="PTHR11626">
    <property type="entry name" value="FARNESYL-DIPHOSPHATE FARNESYLTRANSFERASE"/>
    <property type="match status" value="1"/>
</dbReference>
<organism evidence="1 2">
    <name type="scientific">Shimazuella alba</name>
    <dbReference type="NCBI Taxonomy" id="2690964"/>
    <lineage>
        <taxon>Bacteria</taxon>
        <taxon>Bacillati</taxon>
        <taxon>Bacillota</taxon>
        <taxon>Bacilli</taxon>
        <taxon>Bacillales</taxon>
        <taxon>Thermoactinomycetaceae</taxon>
        <taxon>Shimazuella</taxon>
    </lineage>
</organism>
<dbReference type="GO" id="GO:0051996">
    <property type="term" value="F:squalene synthase [NAD(P)H] activity"/>
    <property type="evidence" value="ECO:0007669"/>
    <property type="project" value="InterPro"/>
</dbReference>
<comment type="caution">
    <text evidence="1">The sequence shown here is derived from an EMBL/GenBank/DDBJ whole genome shotgun (WGS) entry which is preliminary data.</text>
</comment>
<dbReference type="PANTHER" id="PTHR11626:SF2">
    <property type="entry name" value="SQUALENE SYNTHASE"/>
    <property type="match status" value="1"/>
</dbReference>
<dbReference type="Pfam" id="PF00494">
    <property type="entry name" value="SQS_PSY"/>
    <property type="match status" value="1"/>
</dbReference>
<reference evidence="1 2" key="1">
    <citation type="submission" date="2019-12" db="EMBL/GenBank/DDBJ databases">
        <title>Whole-genome analyses of novel actinobacteria.</title>
        <authorList>
            <person name="Sahin N."/>
            <person name="Saygin H."/>
        </authorList>
    </citation>
    <scope>NUCLEOTIDE SEQUENCE [LARGE SCALE GENOMIC DNA]</scope>
    <source>
        <strain evidence="1 2">KC615</strain>
    </source>
</reference>
<dbReference type="InterPro" id="IPR044844">
    <property type="entry name" value="Trans_IPPS_euk-type"/>
</dbReference>
<evidence type="ECO:0000313" key="2">
    <source>
        <dbReference type="Proteomes" id="UP000430692"/>
    </source>
</evidence>
<accession>A0A6I4VNM4</accession>
<dbReference type="Gene3D" id="1.10.600.10">
    <property type="entry name" value="Farnesyl Diphosphate Synthase"/>
    <property type="match status" value="1"/>
</dbReference>
<dbReference type="RefSeq" id="WP_160799634.1">
    <property type="nucleotide sequence ID" value="NZ_WUUL01000001.1"/>
</dbReference>
<evidence type="ECO:0000313" key="1">
    <source>
        <dbReference type="EMBL" id="MXQ52633.1"/>
    </source>
</evidence>
<dbReference type="InterPro" id="IPR008949">
    <property type="entry name" value="Isoprenoid_synthase_dom_sf"/>
</dbReference>
<dbReference type="SUPFAM" id="SSF48576">
    <property type="entry name" value="Terpenoid synthases"/>
    <property type="match status" value="1"/>
</dbReference>
<dbReference type="InterPro" id="IPR002060">
    <property type="entry name" value="Squ/phyt_synthse"/>
</dbReference>
<proteinExistence type="predicted"/>
<sequence>MNQSSTSALHKEAFVILEKTSRTFFIPISYLTDGLKEAVAAAYLCMRAIDEIEDDPKLPTDVKHKLLTEISGLLKKPTFDETRLKNLYEPYQAQLPEVTLRLADWLKLCPPALTDRVAEATSIMAQGMAKWVNKDWQVRSEEDLDEYTYYVAGLVGVMLSDIWEWHDNTQTDRDLAIAFGRGLQSVNILRNRSEDKERGVSFFPDGWGEDEMFSYARRNLALGDAYIKSLKSGSILHFCQIPLALAHGTLDGLSQGREKISRTEVKDIVSKVVGE</sequence>
<gene>
    <name evidence="1" type="ORF">GSM42_02475</name>
</gene>
<name>A0A6I4VNM4_9BACL</name>